<sequence>MIKITHDDFDVNAMISNARTPKMGALVTFLGTVRDDGMDMLQFEVYEEVAVNELEAIEDEAFGKFEIESVEVIHRIGDLPVGENILLIIVGAGHRKAAFDACEYILERIKESVPIWKKEIGESGERWIPGEAHNS</sequence>
<keyword evidence="2" id="KW-1185">Reference proteome</keyword>
<dbReference type="PANTHER" id="PTHR23404">
    <property type="entry name" value="MOLYBDOPTERIN SYNTHASE RELATED"/>
    <property type="match status" value="1"/>
</dbReference>
<dbReference type="OrthoDB" id="45235at2157"/>
<proteinExistence type="predicted"/>
<dbReference type="CDD" id="cd00756">
    <property type="entry name" value="MoaE"/>
    <property type="match status" value="1"/>
</dbReference>
<reference evidence="1 2" key="1">
    <citation type="submission" date="2019-06" db="EMBL/GenBank/DDBJ databases">
        <title>Draft genome sequence of Methanolobus vulcani B1d.</title>
        <authorList>
            <person name="Creighbaum A.J."/>
            <person name="Ticak T."/>
            <person name="Hariraju D."/>
            <person name="Arivett B.A."/>
            <person name="Ferguson D.J.Jr."/>
        </authorList>
    </citation>
    <scope>NUCLEOTIDE SEQUENCE [LARGE SCALE GENOMIC DNA]</scope>
    <source>
        <strain evidence="1 2">B1d</strain>
    </source>
</reference>
<comment type="caution">
    <text evidence="1">The sequence shown here is derived from an EMBL/GenBank/DDBJ whole genome shotgun (WGS) entry which is preliminary data.</text>
</comment>
<dbReference type="SUPFAM" id="SSF54690">
    <property type="entry name" value="Molybdopterin synthase subunit MoaE"/>
    <property type="match status" value="1"/>
</dbReference>
<name>A0A7Z8KM92_9EURY</name>
<dbReference type="AlphaFoldDB" id="A0A7Z8KM92"/>
<dbReference type="Gene3D" id="3.90.1170.40">
    <property type="entry name" value="Molybdopterin biosynthesis MoaE subunit"/>
    <property type="match status" value="1"/>
</dbReference>
<dbReference type="Pfam" id="PF02391">
    <property type="entry name" value="MoaE"/>
    <property type="match status" value="1"/>
</dbReference>
<dbReference type="GO" id="GO:0006777">
    <property type="term" value="P:Mo-molybdopterin cofactor biosynthetic process"/>
    <property type="evidence" value="ECO:0007669"/>
    <property type="project" value="InterPro"/>
</dbReference>
<evidence type="ECO:0000313" key="2">
    <source>
        <dbReference type="Proteomes" id="UP000319335"/>
    </source>
</evidence>
<dbReference type="EMBL" id="VIAQ01000020">
    <property type="protein sequence ID" value="TQD23552.1"/>
    <property type="molecule type" value="Genomic_DNA"/>
</dbReference>
<organism evidence="1 2">
    <name type="scientific">Methanolobus vulcani</name>
    <dbReference type="NCBI Taxonomy" id="38026"/>
    <lineage>
        <taxon>Archaea</taxon>
        <taxon>Methanobacteriati</taxon>
        <taxon>Methanobacteriota</taxon>
        <taxon>Stenosarchaea group</taxon>
        <taxon>Methanomicrobia</taxon>
        <taxon>Methanosarcinales</taxon>
        <taxon>Methanosarcinaceae</taxon>
        <taxon>Methanolobus</taxon>
    </lineage>
</organism>
<dbReference type="RefSeq" id="WP_154810868.1">
    <property type="nucleotide sequence ID" value="NZ_VIAQ01000020.1"/>
</dbReference>
<protein>
    <submittedName>
        <fullName evidence="1">Molybdenum cofactor biosynthesis protein MoaE</fullName>
    </submittedName>
</protein>
<dbReference type="InterPro" id="IPR003448">
    <property type="entry name" value="Mopterin_biosynth_MoaE"/>
</dbReference>
<dbReference type="Proteomes" id="UP000319335">
    <property type="component" value="Unassembled WGS sequence"/>
</dbReference>
<dbReference type="InterPro" id="IPR036563">
    <property type="entry name" value="MoaE_sf"/>
</dbReference>
<accession>A0A7Z8KM92</accession>
<evidence type="ECO:0000313" key="1">
    <source>
        <dbReference type="EMBL" id="TQD23552.1"/>
    </source>
</evidence>
<gene>
    <name evidence="1" type="ORF">FKV42_13595</name>
</gene>